<gene>
    <name evidence="1" type="ORF">GGD55_005705</name>
</gene>
<accession>A0A7W8UI05</accession>
<protein>
    <submittedName>
        <fullName evidence="1">Uncharacterized protein</fullName>
    </submittedName>
</protein>
<dbReference type="Proteomes" id="UP000585507">
    <property type="component" value="Unassembled WGS sequence"/>
</dbReference>
<name>A0A7W8UI05_9HYPH</name>
<evidence type="ECO:0000313" key="1">
    <source>
        <dbReference type="EMBL" id="MBB5538962.1"/>
    </source>
</evidence>
<sequence length="33" mass="4082">MRVPIYKILLFNELIVVKDPFRVKCMQYNRKLI</sequence>
<proteinExistence type="predicted"/>
<dbReference type="EMBL" id="JACHBK010000016">
    <property type="protein sequence ID" value="MBB5538962.1"/>
    <property type="molecule type" value="Genomic_DNA"/>
</dbReference>
<evidence type="ECO:0000313" key="2">
    <source>
        <dbReference type="Proteomes" id="UP000585507"/>
    </source>
</evidence>
<comment type="caution">
    <text evidence="1">The sequence shown here is derived from an EMBL/GenBank/DDBJ whole genome shotgun (WGS) entry which is preliminary data.</text>
</comment>
<keyword evidence="2" id="KW-1185">Reference proteome</keyword>
<dbReference type="AlphaFoldDB" id="A0A7W8UI05"/>
<organism evidence="1 2">
    <name type="scientific">Rhizobium giardinii</name>
    <dbReference type="NCBI Taxonomy" id="56731"/>
    <lineage>
        <taxon>Bacteria</taxon>
        <taxon>Pseudomonadati</taxon>
        <taxon>Pseudomonadota</taxon>
        <taxon>Alphaproteobacteria</taxon>
        <taxon>Hyphomicrobiales</taxon>
        <taxon>Rhizobiaceae</taxon>
        <taxon>Rhizobium/Agrobacterium group</taxon>
        <taxon>Rhizobium</taxon>
    </lineage>
</organism>
<reference evidence="1 2" key="1">
    <citation type="submission" date="2020-08" db="EMBL/GenBank/DDBJ databases">
        <title>Genomic Encyclopedia of Type Strains, Phase IV (KMG-V): Genome sequencing to study the core and pangenomes of soil and plant-associated prokaryotes.</title>
        <authorList>
            <person name="Whitman W."/>
        </authorList>
    </citation>
    <scope>NUCLEOTIDE SEQUENCE [LARGE SCALE GENOMIC DNA]</scope>
    <source>
        <strain evidence="1 2">SEMIA 4084</strain>
    </source>
</reference>